<keyword evidence="3" id="KW-0430">Lectin</keyword>
<dbReference type="Pfam" id="PF13927">
    <property type="entry name" value="Ig_3"/>
    <property type="match status" value="1"/>
</dbReference>
<reference evidence="15" key="1">
    <citation type="submission" date="2021-04" db="EMBL/GenBank/DDBJ databases">
        <authorList>
            <consortium name="Wellcome Sanger Institute Data Sharing"/>
        </authorList>
    </citation>
    <scope>NUCLEOTIDE SEQUENCE [LARGE SCALE GENOMIC DNA]</scope>
</reference>
<dbReference type="InterPro" id="IPR003598">
    <property type="entry name" value="Ig_sub2"/>
</dbReference>
<feature type="domain" description="Ig-like" evidence="14">
    <location>
        <begin position="364"/>
        <end position="447"/>
    </location>
</feature>
<feature type="transmembrane region" description="Helical" evidence="12">
    <location>
        <begin position="467"/>
        <end position="488"/>
    </location>
</feature>
<dbReference type="InterPro" id="IPR007110">
    <property type="entry name" value="Ig-like_dom"/>
</dbReference>
<dbReference type="AlphaFoldDB" id="A0A7N6F6M6"/>
<keyword evidence="6 12" id="KW-0472">Membrane</keyword>
<dbReference type="GO" id="GO:0005886">
    <property type="term" value="C:plasma membrane"/>
    <property type="evidence" value="ECO:0007669"/>
    <property type="project" value="TreeGrafter"/>
</dbReference>
<evidence type="ECO:0000256" key="6">
    <source>
        <dbReference type="ARBA" id="ARBA00023136"/>
    </source>
</evidence>
<dbReference type="PANTHER" id="PTHR12035">
    <property type="entry name" value="SIALIC ACID BINDING IMMUNOGLOBULIN-LIKE LECTIN"/>
    <property type="match status" value="1"/>
</dbReference>
<dbReference type="GO" id="GO:0033691">
    <property type="term" value="F:sialic acid binding"/>
    <property type="evidence" value="ECO:0007669"/>
    <property type="project" value="TreeGrafter"/>
</dbReference>
<dbReference type="SMART" id="SM00409">
    <property type="entry name" value="IG"/>
    <property type="match status" value="3"/>
</dbReference>
<evidence type="ECO:0000256" key="1">
    <source>
        <dbReference type="ARBA" id="ARBA00004479"/>
    </source>
</evidence>
<name>A0A7N6F6M6_ANATE</name>
<accession>A0A7N6F6M6</accession>
<organism evidence="15 16">
    <name type="scientific">Anabas testudineus</name>
    <name type="common">Climbing perch</name>
    <name type="synonym">Anthias testudineus</name>
    <dbReference type="NCBI Taxonomy" id="64144"/>
    <lineage>
        <taxon>Eukaryota</taxon>
        <taxon>Metazoa</taxon>
        <taxon>Chordata</taxon>
        <taxon>Craniata</taxon>
        <taxon>Vertebrata</taxon>
        <taxon>Euteleostomi</taxon>
        <taxon>Actinopterygii</taxon>
        <taxon>Neopterygii</taxon>
        <taxon>Teleostei</taxon>
        <taxon>Neoteleostei</taxon>
        <taxon>Acanthomorphata</taxon>
        <taxon>Anabantaria</taxon>
        <taxon>Anabantiformes</taxon>
        <taxon>Anabantoidei</taxon>
        <taxon>Anabantidae</taxon>
        <taxon>Anabas</taxon>
    </lineage>
</organism>
<evidence type="ECO:0000256" key="13">
    <source>
        <dbReference type="SAM" id="SignalP"/>
    </source>
</evidence>
<evidence type="ECO:0000256" key="9">
    <source>
        <dbReference type="ARBA" id="ARBA00041781"/>
    </source>
</evidence>
<proteinExistence type="inferred from homology"/>
<feature type="domain" description="Ig-like" evidence="14">
    <location>
        <begin position="260"/>
        <end position="359"/>
    </location>
</feature>
<feature type="signal peptide" evidence="13">
    <location>
        <begin position="1"/>
        <end position="18"/>
    </location>
</feature>
<evidence type="ECO:0000256" key="10">
    <source>
        <dbReference type="ARBA" id="ARBA00045430"/>
    </source>
</evidence>
<dbReference type="PANTHER" id="PTHR12035:SF128">
    <property type="entry name" value="BRANCHED CHAIN KETO ACID DEHYDROGENASE E1 SUBUNIT BETA,-LIKE-RELATED"/>
    <property type="match status" value="1"/>
</dbReference>
<evidence type="ECO:0000313" key="16">
    <source>
        <dbReference type="Proteomes" id="UP000265040"/>
    </source>
</evidence>
<evidence type="ECO:0000256" key="2">
    <source>
        <dbReference type="ARBA" id="ARBA00022692"/>
    </source>
</evidence>
<dbReference type="InterPro" id="IPR051036">
    <property type="entry name" value="SIGLEC"/>
</dbReference>
<dbReference type="GO" id="GO:0030246">
    <property type="term" value="F:carbohydrate binding"/>
    <property type="evidence" value="ECO:0007669"/>
    <property type="project" value="UniProtKB-KW"/>
</dbReference>
<keyword evidence="16" id="KW-1185">Reference proteome</keyword>
<feature type="chain" id="PRO_5043490188" description="B-cell receptor CD22" evidence="13">
    <location>
        <begin position="19"/>
        <end position="632"/>
    </location>
</feature>
<reference evidence="15" key="3">
    <citation type="submission" date="2025-09" db="UniProtKB">
        <authorList>
            <consortium name="Ensembl"/>
        </authorList>
    </citation>
    <scope>IDENTIFICATION</scope>
</reference>
<evidence type="ECO:0000259" key="14">
    <source>
        <dbReference type="PROSITE" id="PS50835"/>
    </source>
</evidence>
<reference evidence="15" key="2">
    <citation type="submission" date="2025-08" db="UniProtKB">
        <authorList>
            <consortium name="Ensembl"/>
        </authorList>
    </citation>
    <scope>IDENTIFICATION</scope>
</reference>
<comment type="function">
    <text evidence="10">Most highly expressed siglec (sialic acid-binding immunoglobulin-like lectin) on B-cells that plays a role in various aspects of B-cell biology including differentiation, antigen presentation, and trafficking to bone marrow. Binds to alpha 2,6-linked sialic acid residues of surface molecules such as CD22 itself, CD45 and IgM in a cis configuration. Can also bind to ligands on other cells as an adhesion molecule in a trans configuration. Acts as an inhibitory coreceptor on the surface of B-cells and inhibits B-cell receptor induced signaling, characterized by inhibition of the calcium mobilization and cellular activation. Mechanistically, the immunoreceptor tyrosine-based inhibitory motif domain is phosphorylated by the Src kinase LYN, which in turn leads to the recruitment of the protein tyrosine phosphatase 1/PTPN6, leading to the negative regulation of BCR signaling. If this negative signaling from is of sufficient strength, apoptosis of the B-cell can be induced.</text>
</comment>
<dbReference type="SUPFAM" id="SSF48726">
    <property type="entry name" value="Immunoglobulin"/>
    <property type="match status" value="3"/>
</dbReference>
<keyword evidence="4" id="KW-0130">Cell adhesion</keyword>
<evidence type="ECO:0000256" key="3">
    <source>
        <dbReference type="ARBA" id="ARBA00022734"/>
    </source>
</evidence>
<dbReference type="InterPro" id="IPR036179">
    <property type="entry name" value="Ig-like_dom_sf"/>
</dbReference>
<keyword evidence="2 12" id="KW-0812">Transmembrane</keyword>
<comment type="subcellular location">
    <subcellularLocation>
        <location evidence="1">Membrane</location>
        <topology evidence="1">Single-pass type I membrane protein</topology>
    </subcellularLocation>
</comment>
<evidence type="ECO:0000256" key="12">
    <source>
        <dbReference type="SAM" id="Phobius"/>
    </source>
</evidence>
<keyword evidence="13" id="KW-0732">Signal</keyword>
<comment type="similarity">
    <text evidence="7">Belongs to the immunoglobulin superfamily. SIGLEC (sialic acid binding Ig-like lectin) family.</text>
</comment>
<evidence type="ECO:0000256" key="5">
    <source>
        <dbReference type="ARBA" id="ARBA00022989"/>
    </source>
</evidence>
<dbReference type="Pfam" id="PF24518">
    <property type="entry name" value="Ig_CD22"/>
    <property type="match status" value="1"/>
</dbReference>
<dbReference type="Proteomes" id="UP000265040">
    <property type="component" value="Chromosome 16"/>
</dbReference>
<keyword evidence="5 12" id="KW-1133">Transmembrane helix</keyword>
<comment type="subunit">
    <text evidence="11">Predominantly monomer of isoform CD22-beta. Also found as heterodimer of isoform CD22-beta and a shorter isoform. Interacts with PTPN6/SHP-1, LYN, SYK, PIK3R1/PIK3R2 and PLCG1 upon phosphorylation. Interacts with GRB2, INPP5D and SHC1 upon phosphorylation. May form a complex with INPP5D/SHIP, GRB2 and SHC1.</text>
</comment>
<evidence type="ECO:0000256" key="8">
    <source>
        <dbReference type="ARBA" id="ARBA00040106"/>
    </source>
</evidence>
<dbReference type="InterPro" id="IPR003599">
    <property type="entry name" value="Ig_sub"/>
</dbReference>
<evidence type="ECO:0000256" key="4">
    <source>
        <dbReference type="ARBA" id="ARBA00022889"/>
    </source>
</evidence>
<dbReference type="PROSITE" id="PS50835">
    <property type="entry name" value="IG_LIKE"/>
    <property type="match status" value="3"/>
</dbReference>
<evidence type="ECO:0000313" key="15">
    <source>
        <dbReference type="Ensembl" id="ENSATEP00000038605.2"/>
    </source>
</evidence>
<dbReference type="CDD" id="cd00096">
    <property type="entry name" value="Ig"/>
    <property type="match status" value="1"/>
</dbReference>
<dbReference type="InterPro" id="IPR056386">
    <property type="entry name" value="Ig_CD22"/>
</dbReference>
<dbReference type="Gene3D" id="2.60.40.10">
    <property type="entry name" value="Immunoglobulins"/>
    <property type="match status" value="4"/>
</dbReference>
<dbReference type="Ensembl" id="ENSATET00000055073.2">
    <property type="protein sequence ID" value="ENSATEP00000038605.2"/>
    <property type="gene ID" value="ENSATEG00000025708.2"/>
</dbReference>
<dbReference type="SMART" id="SM00408">
    <property type="entry name" value="IGc2"/>
    <property type="match status" value="2"/>
</dbReference>
<feature type="domain" description="Ig-like" evidence="14">
    <location>
        <begin position="166"/>
        <end position="259"/>
    </location>
</feature>
<evidence type="ECO:0000256" key="7">
    <source>
        <dbReference type="ARBA" id="ARBA00038361"/>
    </source>
</evidence>
<dbReference type="InterPro" id="IPR013783">
    <property type="entry name" value="Ig-like_fold"/>
</dbReference>
<evidence type="ECO:0000256" key="11">
    <source>
        <dbReference type="ARBA" id="ARBA00046458"/>
    </source>
</evidence>
<protein>
    <recommendedName>
        <fullName evidence="8">B-cell receptor CD22</fullName>
    </recommendedName>
    <alternativeName>
        <fullName evidence="9">Sialic acid-binding Ig-like lectin 2</fullName>
    </alternativeName>
</protein>
<dbReference type="GO" id="GO:0007155">
    <property type="term" value="P:cell adhesion"/>
    <property type="evidence" value="ECO:0007669"/>
    <property type="project" value="UniProtKB-KW"/>
</dbReference>
<dbReference type="GeneTree" id="ENSGT01150000286924"/>
<sequence length="632" mass="69769">MFVLIWVALVFCVRGSKSAEVTSSLENYCQTGSYCTNLTKGEITAETGLCVVLPCSFTTEADFNVKGLIWNKCNSAAQQRCDHSDTTKKVFNSNKNENIEPEFKGRVSLLEPDVSKKNCSIIINDLRKSDSGSYQLRLVGTRNGKTDGFTFTSTANITVTVLSQKPTVTVPPLIEGHQTTLTCTAPGLCSGSVPEITWTWKKTGENDSHIPGNISEFRTENLTAVTQRHSSTLTFNTSAVHHSTEVTCKVNFNGSKTITETVTLNVTYVKNLNISGATTVKTGDTLNLTCSVDSFPASSMTWTKSGFNDSFNKNDESQPLTQGGQAFLIIHNMKADHSGQYICTAKHQIQTLTKHTDVTVTSSPKILNGSGCMNQSHVLTCVCISRGVPLPTITWPLLNMKYSVFTTGSQHTVNSSLTVPLTTSSRTTIECVSSNEHGETKENLTIRNDCKQEITWYYFFIDLLNNWWLHVIVAFLLGILLSATIICSSRKCCRKKQKCSEDLAEYVEISTTQVATGQEVEDDWTHDHPGQSAPADDDVEVEVYYSDIHFSLLKRKNPTEVKKRETTETEYTEIKKETTCNGGGEGDMLEGNAQDREITDEDKETEQCILTVEEGGEDVALNSTANEELHQI</sequence>